<proteinExistence type="predicted"/>
<dbReference type="Pfam" id="PF01734">
    <property type="entry name" value="Patatin"/>
    <property type="match status" value="1"/>
</dbReference>
<dbReference type="EMBL" id="QUOU01000001">
    <property type="protein sequence ID" value="REL27638.1"/>
    <property type="molecule type" value="Genomic_DNA"/>
</dbReference>
<dbReference type="PROSITE" id="PS51635">
    <property type="entry name" value="PNPLA"/>
    <property type="match status" value="1"/>
</dbReference>
<sequence length="495" mass="55675">MANKKLNEVEVAIKNAKTYQEYKEASLAHDQLSGADEWRAEESCKLYDYSLIRKRVNRIRDAKAKKDSAGLMFILHEGIHGNLGNIANPELNRFARIGTKVLIEEFLDEVCSAMAFIFNAKDEDVDFYDKLAFFEETAHAYGQSCLMLSGGASLGFFHVGVIRTLTEHNLMPNVISGASAGSIMASLIATRTDEELLDILTSESIYERFHEWGVWQGFLKDSLFDSTNLENALIELFDLTTFEEAYQKTGRHVSVTVSPADLHQYSRLLNARTSPNAIITQAVRASCAVPFLFSPVQLKAKNRAGEIVPYIPNRKFADGSVMADMPFNRLARLYGVNHSIVSQINPLAVPFLPRTKQHSNGIFAVTKRHVANMVKTNSIYACDVVENMVSGRTAKMAVHKVRSVVEQQYVGDINILPARKIANLKHLLMNPTVESIDTLTHMAERATWRQLSLIERSTRISKTFLGYLAELREQEKQRLHWCHTNGERPTLPPQA</sequence>
<dbReference type="InterPro" id="IPR016035">
    <property type="entry name" value="Acyl_Trfase/lysoPLipase"/>
</dbReference>
<comment type="caution">
    <text evidence="4">Lacks conserved residue(s) required for the propagation of feature annotation.</text>
</comment>
<dbReference type="RefSeq" id="WP_116008710.1">
    <property type="nucleotide sequence ID" value="NZ_QUOU01000001.1"/>
</dbReference>
<dbReference type="OrthoDB" id="7055653at2"/>
<evidence type="ECO:0000256" key="3">
    <source>
        <dbReference type="ARBA" id="ARBA00023098"/>
    </source>
</evidence>
<dbReference type="CDD" id="cd07206">
    <property type="entry name" value="Pat_TGL3-4-5_SDP1"/>
    <property type="match status" value="1"/>
</dbReference>
<gene>
    <name evidence="6" type="ORF">DXX93_14460</name>
</gene>
<keyword evidence="1 4" id="KW-0378">Hydrolase</keyword>
<dbReference type="GO" id="GO:0004806">
    <property type="term" value="F:triacylglycerol lipase activity"/>
    <property type="evidence" value="ECO:0007669"/>
    <property type="project" value="InterPro"/>
</dbReference>
<keyword evidence="3 4" id="KW-0443">Lipid metabolism</keyword>
<dbReference type="AlphaFoldDB" id="A0A3E0TSX1"/>
<evidence type="ECO:0000313" key="7">
    <source>
        <dbReference type="Proteomes" id="UP000256478"/>
    </source>
</evidence>
<feature type="short sequence motif" description="GXSXG" evidence="4">
    <location>
        <begin position="177"/>
        <end position="181"/>
    </location>
</feature>
<evidence type="ECO:0000259" key="5">
    <source>
        <dbReference type="PROSITE" id="PS51635"/>
    </source>
</evidence>
<feature type="active site" description="Proton acceptor" evidence="4">
    <location>
        <position position="318"/>
    </location>
</feature>
<keyword evidence="2 4" id="KW-0442">Lipid degradation</keyword>
<organism evidence="6 7">
    <name type="scientific">Thalassotalea euphylliae</name>
    <dbReference type="NCBI Taxonomy" id="1655234"/>
    <lineage>
        <taxon>Bacteria</taxon>
        <taxon>Pseudomonadati</taxon>
        <taxon>Pseudomonadota</taxon>
        <taxon>Gammaproteobacteria</taxon>
        <taxon>Alteromonadales</taxon>
        <taxon>Colwelliaceae</taxon>
        <taxon>Thalassotalea</taxon>
    </lineage>
</organism>
<feature type="domain" description="PNPLA" evidence="5">
    <location>
        <begin position="146"/>
        <end position="331"/>
    </location>
</feature>
<dbReference type="InterPro" id="IPR021771">
    <property type="entry name" value="Triacylglycerol_lipase_N"/>
</dbReference>
<accession>A0A3E0TSX1</accession>
<dbReference type="InterPro" id="IPR002641">
    <property type="entry name" value="PNPLA_dom"/>
</dbReference>
<evidence type="ECO:0000256" key="4">
    <source>
        <dbReference type="PROSITE-ProRule" id="PRU01161"/>
    </source>
</evidence>
<dbReference type="PANTHER" id="PTHR14226">
    <property type="entry name" value="NEUROPATHY TARGET ESTERASE/SWISS CHEESE D.MELANOGASTER"/>
    <property type="match status" value="1"/>
</dbReference>
<dbReference type="Pfam" id="PF11815">
    <property type="entry name" value="DUF3336"/>
    <property type="match status" value="1"/>
</dbReference>
<dbReference type="SUPFAM" id="SSF52151">
    <property type="entry name" value="FabD/lysophospholipase-like"/>
    <property type="match status" value="1"/>
</dbReference>
<feature type="active site" description="Nucleophile" evidence="4">
    <location>
        <position position="179"/>
    </location>
</feature>
<comment type="caution">
    <text evidence="6">The sequence shown here is derived from an EMBL/GenBank/DDBJ whole genome shotgun (WGS) entry which is preliminary data.</text>
</comment>
<protein>
    <submittedName>
        <fullName evidence="6">DUF3336 domain-containing protein</fullName>
    </submittedName>
</protein>
<dbReference type="InterPro" id="IPR050301">
    <property type="entry name" value="NTE"/>
</dbReference>
<evidence type="ECO:0000313" key="6">
    <source>
        <dbReference type="EMBL" id="REL27638.1"/>
    </source>
</evidence>
<evidence type="ECO:0000256" key="1">
    <source>
        <dbReference type="ARBA" id="ARBA00022801"/>
    </source>
</evidence>
<name>A0A3E0TSX1_9GAMM</name>
<evidence type="ECO:0000256" key="2">
    <source>
        <dbReference type="ARBA" id="ARBA00022963"/>
    </source>
</evidence>
<dbReference type="Proteomes" id="UP000256478">
    <property type="component" value="Unassembled WGS sequence"/>
</dbReference>
<reference evidence="6 7" key="1">
    <citation type="submission" date="2018-08" db="EMBL/GenBank/DDBJ databases">
        <title>Thalassotalea euphylliae genome.</title>
        <authorList>
            <person name="Summers S."/>
            <person name="Rice S.A."/>
            <person name="Freckelton M.L."/>
            <person name="Nedved B.T."/>
            <person name="Hadfield M.G."/>
        </authorList>
    </citation>
    <scope>NUCLEOTIDE SEQUENCE [LARGE SCALE GENOMIC DNA]</scope>
    <source>
        <strain evidence="6 7">H1</strain>
    </source>
</reference>
<dbReference type="GO" id="GO:0016042">
    <property type="term" value="P:lipid catabolic process"/>
    <property type="evidence" value="ECO:0007669"/>
    <property type="project" value="UniProtKB-UniRule"/>
</dbReference>
<dbReference type="Gene3D" id="3.40.1090.10">
    <property type="entry name" value="Cytosolic phospholipase A2 catalytic domain"/>
    <property type="match status" value="2"/>
</dbReference>
<dbReference type="PANTHER" id="PTHR14226:SF10">
    <property type="entry name" value="TRIACYLGLYCEROL LIPASE 4-RELATED"/>
    <property type="match status" value="1"/>
</dbReference>